<dbReference type="Gene3D" id="3.40.50.150">
    <property type="entry name" value="Vaccinia Virus protein VP39"/>
    <property type="match status" value="1"/>
</dbReference>
<organism evidence="2 3">
    <name type="scientific">Microbaculum marinisediminis</name>
    <dbReference type="NCBI Taxonomy" id="2931392"/>
    <lineage>
        <taxon>Bacteria</taxon>
        <taxon>Pseudomonadati</taxon>
        <taxon>Pseudomonadota</taxon>
        <taxon>Alphaproteobacteria</taxon>
        <taxon>Hyphomicrobiales</taxon>
        <taxon>Tepidamorphaceae</taxon>
        <taxon>Microbaculum</taxon>
    </lineage>
</organism>
<name>A0AAW5R174_9HYPH</name>
<sequence>MIATLQPGQGTAQDTAPFGTYAPTPMQARLIAFARRQPETWLGKRLAFLARRLVMLGLDHPLDVEVFGQKMRLNPFNNVSEKRILFTPQYFDQAEREILRERVGEDFVFVDIGANVGGYSLFVAGQAGRGARILAIEPQPIVFDRLVYNIGLNPTGTIKAIACALADKEGEMTLFLPARNKGEASVKYVGTPGGDDRSVQVPARTLMSLLAQENIDHIDAMKIDVEGAEDLILVPFLAEAPRPLLPRLMIIENARDRWETDCIALLQKAGYRQTAETRLNLVMERPD</sequence>
<keyword evidence="2" id="KW-0489">Methyltransferase</keyword>
<accession>A0AAW5R174</accession>
<dbReference type="GO" id="GO:0032259">
    <property type="term" value="P:methylation"/>
    <property type="evidence" value="ECO:0007669"/>
    <property type="project" value="UniProtKB-KW"/>
</dbReference>
<dbReference type="SUPFAM" id="SSF53335">
    <property type="entry name" value="S-adenosyl-L-methionine-dependent methyltransferases"/>
    <property type="match status" value="1"/>
</dbReference>
<dbReference type="AlphaFoldDB" id="A0AAW5R174"/>
<dbReference type="InterPro" id="IPR006342">
    <property type="entry name" value="FkbM_mtfrase"/>
</dbReference>
<gene>
    <name evidence="2" type="ORF">MUB46_13535</name>
</gene>
<dbReference type="InterPro" id="IPR029063">
    <property type="entry name" value="SAM-dependent_MTases_sf"/>
</dbReference>
<protein>
    <submittedName>
        <fullName evidence="2">FkbM family methyltransferase</fullName>
    </submittedName>
</protein>
<proteinExistence type="predicted"/>
<keyword evidence="2" id="KW-0808">Transferase</keyword>
<comment type="caution">
    <text evidence="2">The sequence shown here is derived from an EMBL/GenBank/DDBJ whole genome shotgun (WGS) entry which is preliminary data.</text>
</comment>
<dbReference type="InterPro" id="IPR052514">
    <property type="entry name" value="SAM-dependent_MTase"/>
</dbReference>
<evidence type="ECO:0000313" key="3">
    <source>
        <dbReference type="Proteomes" id="UP001320898"/>
    </source>
</evidence>
<dbReference type="Pfam" id="PF05050">
    <property type="entry name" value="Methyltransf_21"/>
    <property type="match status" value="1"/>
</dbReference>
<dbReference type="PANTHER" id="PTHR34203">
    <property type="entry name" value="METHYLTRANSFERASE, FKBM FAMILY PROTEIN"/>
    <property type="match status" value="1"/>
</dbReference>
<dbReference type="PANTHER" id="PTHR34203:SF15">
    <property type="entry name" value="SLL1173 PROTEIN"/>
    <property type="match status" value="1"/>
</dbReference>
<reference evidence="2 3" key="1">
    <citation type="submission" date="2022-04" db="EMBL/GenBank/DDBJ databases">
        <authorList>
            <person name="Ye Y.-Q."/>
            <person name="Du Z.-J."/>
        </authorList>
    </citation>
    <scope>NUCLEOTIDE SEQUENCE [LARGE SCALE GENOMIC DNA]</scope>
    <source>
        <strain evidence="2 3">A6E488</strain>
    </source>
</reference>
<feature type="domain" description="Methyltransferase FkbM" evidence="1">
    <location>
        <begin position="111"/>
        <end position="272"/>
    </location>
</feature>
<dbReference type="NCBIfam" id="TIGR01444">
    <property type="entry name" value="fkbM_fam"/>
    <property type="match status" value="1"/>
</dbReference>
<dbReference type="EMBL" id="JALIDZ010000005">
    <property type="protein sequence ID" value="MCT8972884.1"/>
    <property type="molecule type" value="Genomic_DNA"/>
</dbReference>
<dbReference type="Proteomes" id="UP001320898">
    <property type="component" value="Unassembled WGS sequence"/>
</dbReference>
<evidence type="ECO:0000313" key="2">
    <source>
        <dbReference type="EMBL" id="MCT8972884.1"/>
    </source>
</evidence>
<keyword evidence="3" id="KW-1185">Reference proteome</keyword>
<dbReference type="RefSeq" id="WP_261616455.1">
    <property type="nucleotide sequence ID" value="NZ_JALIDZ010000005.1"/>
</dbReference>
<evidence type="ECO:0000259" key="1">
    <source>
        <dbReference type="Pfam" id="PF05050"/>
    </source>
</evidence>
<dbReference type="GO" id="GO:0008168">
    <property type="term" value="F:methyltransferase activity"/>
    <property type="evidence" value="ECO:0007669"/>
    <property type="project" value="UniProtKB-KW"/>
</dbReference>